<dbReference type="EMBL" id="FQUQ01000004">
    <property type="protein sequence ID" value="SHG16603.1"/>
    <property type="molecule type" value="Genomic_DNA"/>
</dbReference>
<organism evidence="8 9">
    <name type="scientific">Pedobacter caeni</name>
    <dbReference type="NCBI Taxonomy" id="288992"/>
    <lineage>
        <taxon>Bacteria</taxon>
        <taxon>Pseudomonadati</taxon>
        <taxon>Bacteroidota</taxon>
        <taxon>Sphingobacteriia</taxon>
        <taxon>Sphingobacteriales</taxon>
        <taxon>Sphingobacteriaceae</taxon>
        <taxon>Pedobacter</taxon>
    </lineage>
</organism>
<accession>A0A1M5HKW7</accession>
<comment type="subcellular location">
    <subcellularLocation>
        <location evidence="1">Cell inner membrane</location>
    </subcellularLocation>
</comment>
<name>A0A1M5HKW7_9SPHI</name>
<dbReference type="InterPro" id="IPR004960">
    <property type="entry name" value="LipA_acyltrans"/>
</dbReference>
<proteinExistence type="predicted"/>
<evidence type="ECO:0000256" key="2">
    <source>
        <dbReference type="ARBA" id="ARBA00022475"/>
    </source>
</evidence>
<dbReference type="CDD" id="cd07984">
    <property type="entry name" value="LPLAT_LABLAT-like"/>
    <property type="match status" value="1"/>
</dbReference>
<dbReference type="AlphaFoldDB" id="A0A1M5HKW7"/>
<evidence type="ECO:0000256" key="7">
    <source>
        <dbReference type="SAM" id="Phobius"/>
    </source>
</evidence>
<dbReference type="Pfam" id="PF03279">
    <property type="entry name" value="Lip_A_acyltrans"/>
    <property type="match status" value="1"/>
</dbReference>
<evidence type="ECO:0000256" key="4">
    <source>
        <dbReference type="ARBA" id="ARBA00022679"/>
    </source>
</evidence>
<evidence type="ECO:0000256" key="6">
    <source>
        <dbReference type="ARBA" id="ARBA00023315"/>
    </source>
</evidence>
<evidence type="ECO:0000313" key="8">
    <source>
        <dbReference type="EMBL" id="SHG16603.1"/>
    </source>
</evidence>
<dbReference type="GO" id="GO:0009247">
    <property type="term" value="P:glycolipid biosynthetic process"/>
    <property type="evidence" value="ECO:0007669"/>
    <property type="project" value="UniProtKB-ARBA"/>
</dbReference>
<evidence type="ECO:0000313" key="9">
    <source>
        <dbReference type="Proteomes" id="UP000184287"/>
    </source>
</evidence>
<evidence type="ECO:0000256" key="5">
    <source>
        <dbReference type="ARBA" id="ARBA00023136"/>
    </source>
</evidence>
<dbReference type="Proteomes" id="UP000184287">
    <property type="component" value="Unassembled WGS sequence"/>
</dbReference>
<keyword evidence="7" id="KW-0812">Transmembrane</keyword>
<feature type="transmembrane region" description="Helical" evidence="7">
    <location>
        <begin position="12"/>
        <end position="33"/>
    </location>
</feature>
<evidence type="ECO:0000256" key="1">
    <source>
        <dbReference type="ARBA" id="ARBA00004533"/>
    </source>
</evidence>
<evidence type="ECO:0000256" key="3">
    <source>
        <dbReference type="ARBA" id="ARBA00022519"/>
    </source>
</evidence>
<keyword evidence="6" id="KW-0012">Acyltransferase</keyword>
<dbReference type="PANTHER" id="PTHR30606">
    <property type="entry name" value="LIPID A BIOSYNTHESIS LAUROYL ACYLTRANSFERASE"/>
    <property type="match status" value="1"/>
</dbReference>
<keyword evidence="4 8" id="KW-0808">Transferase</keyword>
<keyword evidence="5 7" id="KW-0472">Membrane</keyword>
<dbReference type="STRING" id="288992.SAMN04488522_104706"/>
<sequence length="299" mass="34781">MNPVKNNPLKKALYYLSFLSVYLPVYLLGLLPLSVSKGTLGKMLYFLSYRIFRYRYNVVLQNLSRALPTKSYAEIQQISKDFYRHLSLMILETTRLFSISSSSLLKKVTLSNVEMVMDYYEQKRNIIAVLGHYGNWEYLNILPAYLPFNVNAIYKPLSNPVMGKLIHHIRGRFGMRLIPANQALRYLLKQKDQPQMSLFIADQFPGINEDTKFDFLHQSTNMFNGAEKLSIATDAVVVYIDIKRKPDNCWEVGFSLITDAAKQTEEQQITRCFADKLQETIKAHPAYWLWSHKRWKVAV</sequence>
<dbReference type="PANTHER" id="PTHR30606:SF10">
    <property type="entry name" value="PHOSPHATIDYLINOSITOL MANNOSIDE ACYLTRANSFERASE"/>
    <property type="match status" value="1"/>
</dbReference>
<protein>
    <submittedName>
        <fullName evidence="8">KDO2-lipid IV(A) lauroyltransferase</fullName>
    </submittedName>
</protein>
<keyword evidence="7" id="KW-1133">Transmembrane helix</keyword>
<keyword evidence="2" id="KW-1003">Cell membrane</keyword>
<keyword evidence="3" id="KW-0997">Cell inner membrane</keyword>
<reference evidence="9" key="1">
    <citation type="submission" date="2016-11" db="EMBL/GenBank/DDBJ databases">
        <authorList>
            <person name="Varghese N."/>
            <person name="Submissions S."/>
        </authorList>
    </citation>
    <scope>NUCLEOTIDE SEQUENCE [LARGE SCALE GENOMIC DNA]</scope>
    <source>
        <strain evidence="9">DSM 16990</strain>
    </source>
</reference>
<dbReference type="GO" id="GO:0005886">
    <property type="term" value="C:plasma membrane"/>
    <property type="evidence" value="ECO:0007669"/>
    <property type="project" value="UniProtKB-SubCell"/>
</dbReference>
<keyword evidence="9" id="KW-1185">Reference proteome</keyword>
<dbReference type="GO" id="GO:0016746">
    <property type="term" value="F:acyltransferase activity"/>
    <property type="evidence" value="ECO:0007669"/>
    <property type="project" value="UniProtKB-KW"/>
</dbReference>
<gene>
    <name evidence="8" type="ORF">SAMN04488522_104706</name>
</gene>